<name>A0AAD9TDZ3_9ROSI</name>
<proteinExistence type="predicted"/>
<protein>
    <submittedName>
        <fullName evidence="1">Uncharacterized protein</fullName>
    </submittedName>
</protein>
<dbReference type="Proteomes" id="UP001280121">
    <property type="component" value="Unassembled WGS sequence"/>
</dbReference>
<dbReference type="InterPro" id="IPR036691">
    <property type="entry name" value="Endo/exonu/phosph_ase_sf"/>
</dbReference>
<dbReference type="Gene3D" id="3.60.10.10">
    <property type="entry name" value="Endonuclease/exonuclease/phosphatase"/>
    <property type="match status" value="1"/>
</dbReference>
<evidence type="ECO:0000313" key="2">
    <source>
        <dbReference type="Proteomes" id="UP001280121"/>
    </source>
</evidence>
<gene>
    <name evidence="1" type="ORF">Ddye_029222</name>
</gene>
<organism evidence="1 2">
    <name type="scientific">Dipteronia dyeriana</name>
    <dbReference type="NCBI Taxonomy" id="168575"/>
    <lineage>
        <taxon>Eukaryota</taxon>
        <taxon>Viridiplantae</taxon>
        <taxon>Streptophyta</taxon>
        <taxon>Embryophyta</taxon>
        <taxon>Tracheophyta</taxon>
        <taxon>Spermatophyta</taxon>
        <taxon>Magnoliopsida</taxon>
        <taxon>eudicotyledons</taxon>
        <taxon>Gunneridae</taxon>
        <taxon>Pentapetalae</taxon>
        <taxon>rosids</taxon>
        <taxon>malvids</taxon>
        <taxon>Sapindales</taxon>
        <taxon>Sapindaceae</taxon>
        <taxon>Hippocastanoideae</taxon>
        <taxon>Acereae</taxon>
        <taxon>Dipteronia</taxon>
    </lineage>
</organism>
<keyword evidence="2" id="KW-1185">Reference proteome</keyword>
<dbReference type="SUPFAM" id="SSF56219">
    <property type="entry name" value="DNase I-like"/>
    <property type="match status" value="1"/>
</dbReference>
<dbReference type="EMBL" id="JANJYI010000009">
    <property type="protein sequence ID" value="KAK2634430.1"/>
    <property type="molecule type" value="Genomic_DNA"/>
</dbReference>
<sequence length="227" mass="25812">MELNLFPVPDQNFKGGSSITKASNVQNDEFKDLPKSVTIDGVSLDTEVGSKVDLSVSKLVVDSVGKSGGLCMMWDNSIIIDILSYPPGHIDVRIQDKGNRVWRFTGFYGHLVQAEKLNSWILLRRLAGLYNLPWVVLGRFNEIICDSEKTEGTDKNWRDMAMFREVVDDNELEDMGNIKDGRLALSMANRADNVLSWKQIAVLEKKINLALDMEERYWLQRAKSDWL</sequence>
<dbReference type="AlphaFoldDB" id="A0AAD9TDZ3"/>
<dbReference type="PANTHER" id="PTHR35218">
    <property type="entry name" value="RNASE H DOMAIN-CONTAINING PROTEIN"/>
    <property type="match status" value="1"/>
</dbReference>
<comment type="caution">
    <text evidence="1">The sequence shown here is derived from an EMBL/GenBank/DDBJ whole genome shotgun (WGS) entry which is preliminary data.</text>
</comment>
<reference evidence="1" key="1">
    <citation type="journal article" date="2023" name="Plant J.">
        <title>Genome sequences and population genomics provide insights into the demographic history, inbreeding, and mutation load of two 'living fossil' tree species of Dipteronia.</title>
        <authorList>
            <person name="Feng Y."/>
            <person name="Comes H.P."/>
            <person name="Chen J."/>
            <person name="Zhu S."/>
            <person name="Lu R."/>
            <person name="Zhang X."/>
            <person name="Li P."/>
            <person name="Qiu J."/>
            <person name="Olsen K.M."/>
            <person name="Qiu Y."/>
        </authorList>
    </citation>
    <scope>NUCLEOTIDE SEQUENCE</scope>
    <source>
        <strain evidence="1">KIB01</strain>
    </source>
</reference>
<dbReference type="PANTHER" id="PTHR35218:SF9">
    <property type="entry name" value="ENDONUCLEASE_EXONUCLEASE_PHOSPHATASE DOMAIN-CONTAINING PROTEIN"/>
    <property type="match status" value="1"/>
</dbReference>
<accession>A0AAD9TDZ3</accession>
<evidence type="ECO:0000313" key="1">
    <source>
        <dbReference type="EMBL" id="KAK2634430.1"/>
    </source>
</evidence>